<evidence type="ECO:0008006" key="4">
    <source>
        <dbReference type="Google" id="ProtNLM"/>
    </source>
</evidence>
<dbReference type="HOGENOM" id="CLU_1362327_0_0_1"/>
<reference evidence="2" key="2">
    <citation type="submission" date="2018-05" db="EMBL/GenBank/DDBJ databases">
        <title>OmerRS3 (Oryza meridionalis Reference Sequence Version 3).</title>
        <authorList>
            <person name="Zhang J."/>
            <person name="Kudrna D."/>
            <person name="Lee S."/>
            <person name="Talag J."/>
            <person name="Welchert J."/>
            <person name="Wing R.A."/>
        </authorList>
    </citation>
    <scope>NUCLEOTIDE SEQUENCE [LARGE SCALE GENOMIC DNA]</scope>
    <source>
        <strain evidence="2">cv. OR44</strain>
    </source>
</reference>
<feature type="compositionally biased region" description="Low complexity" evidence="1">
    <location>
        <begin position="167"/>
        <end position="176"/>
    </location>
</feature>
<dbReference type="Gramene" id="OMERI03G32890.1">
    <property type="protein sequence ID" value="OMERI03G32890.1"/>
    <property type="gene ID" value="OMERI03G32890"/>
</dbReference>
<dbReference type="AlphaFoldDB" id="A0A0E0D7H6"/>
<dbReference type="EnsemblPlants" id="OMERI03G32890.1">
    <property type="protein sequence ID" value="OMERI03G32890.1"/>
    <property type="gene ID" value="OMERI03G32890"/>
</dbReference>
<accession>A0A0E0D7H6</accession>
<evidence type="ECO:0000313" key="2">
    <source>
        <dbReference type="EnsemblPlants" id="OMERI03G32890.1"/>
    </source>
</evidence>
<proteinExistence type="predicted"/>
<feature type="compositionally biased region" description="Basic and acidic residues" evidence="1">
    <location>
        <begin position="145"/>
        <end position="160"/>
    </location>
</feature>
<reference evidence="2" key="1">
    <citation type="submission" date="2015-04" db="UniProtKB">
        <authorList>
            <consortium name="EnsemblPlants"/>
        </authorList>
    </citation>
    <scope>IDENTIFICATION</scope>
</reference>
<name>A0A0E0D7H6_9ORYZ</name>
<feature type="region of interest" description="Disordered" evidence="1">
    <location>
        <begin position="143"/>
        <end position="201"/>
    </location>
</feature>
<organism evidence="2">
    <name type="scientific">Oryza meridionalis</name>
    <dbReference type="NCBI Taxonomy" id="40149"/>
    <lineage>
        <taxon>Eukaryota</taxon>
        <taxon>Viridiplantae</taxon>
        <taxon>Streptophyta</taxon>
        <taxon>Embryophyta</taxon>
        <taxon>Tracheophyta</taxon>
        <taxon>Spermatophyta</taxon>
        <taxon>Magnoliopsida</taxon>
        <taxon>Liliopsida</taxon>
        <taxon>Poales</taxon>
        <taxon>Poaceae</taxon>
        <taxon>BOP clade</taxon>
        <taxon>Oryzoideae</taxon>
        <taxon>Oryzeae</taxon>
        <taxon>Oryzinae</taxon>
        <taxon>Oryza</taxon>
    </lineage>
</organism>
<keyword evidence="3" id="KW-1185">Reference proteome</keyword>
<protein>
    <recommendedName>
        <fullName evidence="4">DUF834 domain-containing protein</fullName>
    </recommendedName>
</protein>
<dbReference type="Proteomes" id="UP000008021">
    <property type="component" value="Chromosome 3"/>
</dbReference>
<evidence type="ECO:0000313" key="3">
    <source>
        <dbReference type="Proteomes" id="UP000008021"/>
    </source>
</evidence>
<sequence>MNTLICVGQVVEGAGLVVIVAGGVHGDGLEAVDVDADVVVVRILELGAEDGVELDAEDVVGDVAVVGAVEEAQVLARQRGGEVVLPDEEDDAMAAQVGVRGDDPEHERRREGAHRAAAAAVEAQRRRVHRVRLELCRAVGQLEQPARRDGRRPVQREWRTGEAGVDEPVVAPAGAEHAADHEAREHDGEPGKNGRGGGGDK</sequence>
<evidence type="ECO:0000256" key="1">
    <source>
        <dbReference type="SAM" id="MobiDB-lite"/>
    </source>
</evidence>
<feature type="compositionally biased region" description="Basic and acidic residues" evidence="1">
    <location>
        <begin position="177"/>
        <end position="201"/>
    </location>
</feature>